<organism evidence="4 5">
    <name type="scientific">Strongylocentrotus purpuratus</name>
    <name type="common">Purple sea urchin</name>
    <dbReference type="NCBI Taxonomy" id="7668"/>
    <lineage>
        <taxon>Eukaryota</taxon>
        <taxon>Metazoa</taxon>
        <taxon>Echinodermata</taxon>
        <taxon>Eleutherozoa</taxon>
        <taxon>Echinozoa</taxon>
        <taxon>Echinoidea</taxon>
        <taxon>Euechinoidea</taxon>
        <taxon>Echinacea</taxon>
        <taxon>Camarodonta</taxon>
        <taxon>Echinidea</taxon>
        <taxon>Strongylocentrotidae</taxon>
        <taxon>Strongylocentrotus</taxon>
    </lineage>
</organism>
<dbReference type="SUPFAM" id="SSF50249">
    <property type="entry name" value="Nucleic acid-binding proteins"/>
    <property type="match status" value="2"/>
</dbReference>
<dbReference type="Pfam" id="PF13086">
    <property type="entry name" value="AAA_11"/>
    <property type="match status" value="3"/>
</dbReference>
<dbReference type="Pfam" id="PF13087">
    <property type="entry name" value="AAA_12"/>
    <property type="match status" value="2"/>
</dbReference>
<feature type="zinc finger region" description="C3H1-type" evidence="1">
    <location>
        <begin position="615"/>
        <end position="642"/>
    </location>
</feature>
<dbReference type="GO" id="GO:0035196">
    <property type="term" value="P:miRNA processing"/>
    <property type="evidence" value="ECO:0000318"/>
    <property type="project" value="GO_Central"/>
</dbReference>
<dbReference type="SUPFAM" id="SSF52540">
    <property type="entry name" value="P-loop containing nucleoside triphosphate hydrolases"/>
    <property type="match status" value="2"/>
</dbReference>
<feature type="compositionally biased region" description="Polar residues" evidence="2">
    <location>
        <begin position="480"/>
        <end position="493"/>
    </location>
</feature>
<dbReference type="EnsemblMetazoa" id="XM_030980938">
    <property type="protein sequence ID" value="XP_030836798"/>
    <property type="gene ID" value="LOC579093"/>
</dbReference>
<keyword evidence="1" id="KW-0862">Zinc</keyword>
<feature type="compositionally biased region" description="Polar residues" evidence="2">
    <location>
        <begin position="2820"/>
        <end position="2829"/>
    </location>
</feature>
<dbReference type="Proteomes" id="UP000007110">
    <property type="component" value="Unassembled WGS sequence"/>
</dbReference>
<dbReference type="Pfam" id="PF00773">
    <property type="entry name" value="RNB"/>
    <property type="match status" value="1"/>
</dbReference>
<dbReference type="GO" id="GO:0035198">
    <property type="term" value="F:miRNA binding"/>
    <property type="evidence" value="ECO:0000318"/>
    <property type="project" value="GO_Central"/>
</dbReference>
<dbReference type="PROSITE" id="PS01175">
    <property type="entry name" value="RIBONUCLEASE_II"/>
    <property type="match status" value="1"/>
</dbReference>
<evidence type="ECO:0000313" key="4">
    <source>
        <dbReference type="EnsemblMetazoa" id="XP_030836798"/>
    </source>
</evidence>
<dbReference type="InterPro" id="IPR000571">
    <property type="entry name" value="Znf_CCCH"/>
</dbReference>
<reference evidence="4" key="2">
    <citation type="submission" date="2021-01" db="UniProtKB">
        <authorList>
            <consortium name="EnsemblMetazoa"/>
        </authorList>
    </citation>
    <scope>IDENTIFICATION</scope>
</reference>
<keyword evidence="1" id="KW-0863">Zinc-finger</keyword>
<dbReference type="InterPro" id="IPR027417">
    <property type="entry name" value="P-loop_NTPase"/>
</dbReference>
<dbReference type="InterPro" id="IPR012340">
    <property type="entry name" value="NA-bd_OB-fold"/>
</dbReference>
<dbReference type="InterPro" id="IPR039691">
    <property type="entry name" value="ZC3H7A/B"/>
</dbReference>
<feature type="compositionally biased region" description="Low complexity" evidence="2">
    <location>
        <begin position="250"/>
        <end position="268"/>
    </location>
</feature>
<feature type="domain" description="C3H1-type" evidence="3">
    <location>
        <begin position="615"/>
        <end position="642"/>
    </location>
</feature>
<feature type="compositionally biased region" description="Low complexity" evidence="2">
    <location>
        <begin position="1875"/>
        <end position="1885"/>
    </location>
</feature>
<protein>
    <recommendedName>
        <fullName evidence="3">C3H1-type domain-containing protein</fullName>
    </recommendedName>
</protein>
<evidence type="ECO:0000256" key="1">
    <source>
        <dbReference type="PROSITE-ProRule" id="PRU00723"/>
    </source>
</evidence>
<dbReference type="GO" id="GO:0004386">
    <property type="term" value="F:helicase activity"/>
    <property type="evidence" value="ECO:0007669"/>
    <property type="project" value="InterPro"/>
</dbReference>
<dbReference type="InterPro" id="IPR022966">
    <property type="entry name" value="RNase_II/R_CS"/>
</dbReference>
<evidence type="ECO:0000256" key="2">
    <source>
        <dbReference type="SAM" id="MobiDB-lite"/>
    </source>
</evidence>
<dbReference type="PANTHER" id="PTHR14928:SF14">
    <property type="entry name" value="ACETAZOLAMIDE CONFERRING RESISTANCE PROTEIN ZAM"/>
    <property type="match status" value="1"/>
</dbReference>
<feature type="region of interest" description="Disordered" evidence="2">
    <location>
        <begin position="419"/>
        <end position="493"/>
    </location>
</feature>
<feature type="compositionally biased region" description="Polar residues" evidence="2">
    <location>
        <begin position="1973"/>
        <end position="1987"/>
    </location>
</feature>
<feature type="region of interest" description="Disordered" evidence="2">
    <location>
        <begin position="1823"/>
        <end position="1894"/>
    </location>
</feature>
<dbReference type="FunFam" id="3.40.50.300:FF:000419">
    <property type="entry name" value="Probable helicase with zinc finger domain"/>
    <property type="match status" value="1"/>
</dbReference>
<feature type="region of interest" description="Disordered" evidence="2">
    <location>
        <begin position="217"/>
        <end position="291"/>
    </location>
</feature>
<feature type="compositionally biased region" description="Basic and acidic residues" evidence="2">
    <location>
        <begin position="1931"/>
        <end position="1949"/>
    </location>
</feature>
<sequence length="3638" mass="413696">MDWEGMDGIVQQLRHQHSPYLKDCILKFLEKQQRFATELLREGDYLTAAGHLAKAIQLFNVLDRDGHLNDTCDRTNQNLLYYLHAEACIRQSDQYPNGLPFLERALQSLQRVSGALIDDKKTLRLVANLKKELMEYTNSDGLANVSLDKIREYNAVLLTFDYDKMKIVMSFFRSGDPRELFERIWTILGPADEGASASAQGQGNRGVEMDWILIDRKKKKSRPDGKDRPSHASGSVPQLRSSEGGNVTRQGQRSPGHPPSSGRSSGGSFTVRSQRAGSAGQPAPGPRVLGTYQGTASAEKWVVDYKLRLACRKCFTNEAPKHGYNSYRLNVNPTHFPKCRRDYLLCLLARTPKNGHQAVYGIIRCRPDDAKHSLCDHFQNGDPCKELSCCSCHSREEQDIWLAEKEGRFPRDDVIALLRTQGQHDQGKSNRNCSTPARSRSESLVSQDNSDFKSRSNSAARPRRESRVSLDNGDAKRRSNSVATSRSGSPYWQTGMNVVPREVATASSVCNSPGLLCAKSNNRQRFQKMPGHSVVRLDKALLDELKRIGGKFLVVCMQCFESKPVKISPPNPNNRTVCLYKNHSMTMMPNRCLVHQFGVGRFTKIRKRPFRVMHKPIAVCRYVDRIYGCEREDSCHFAHSETEAKVWWLEARLGKQRKEIIEACIDLNHPATSRPSPAGSRLSVPHALINPHQGTWGSSNRSLKQPPSAACAIPVESCHSKVPFGHSIKRACGRCLCENPYRIQTQSPNSPSYCSGASRHSWGANILYVVHSSKDKQWVRVNPRHPRLWSRTKLHLCWNGKQCKQESVFGTACMHPHTQEELVLWEYQKLHNLSKLEEVVRLQQQAQAASNPLPKPEQTDLTQHTCSFCKFSSTSKTDFENHLLTTAHKAMIFSDSDRLWKERDPPNLVQDGSYAMCKENATKQCEHSGMSKEENECIYAHSLEELREWKQRHQHRLMKLGKAREMKLYSWLDNLVEEKTSAEDMEDVITDDIFGIELDCKRDVDVTQELPASDVIQWLVVLHCGSEKKLKRVGLLFDEHRSHFHLSEPEKDYRPQTCPGGLLRRDDSDEYSLAVNFIQSHSGVFKQWLVFDFGDRPCLALKLSVTIGFKSEMKELEFKEQTVNTADLWNESNSEIIKCTQQDEWTHRLEGQYPTPGSHRVPALLDPGDVQSLNQNTYRQFMHDMLTDEERACMEMVAKYRTVTIMKVSDHVELEHSLLGAEEGELFGTITLDKPLHDDSEASRLVQEFVETIFIKFHEQSDVVYEALKKQAEKGAVVITLGSSCVKERQLKGGMNVSVTIQLCISRERFLSMHHAVDTLSCMDTVLPKGQQPNRFPEVAAKDCLEGLNSRQEQVVRLIKSLETRGKEATTYSGPTMILGPFGTGKTHTLAKAIQRTLTERKDAKFLICTHSNSAADLYIRDYLHKFCEENPDTWMVRVYATMRNLSTVRDPVKQYMLLDAAGPRLPTEEECQDWVCRKGPSIVVITLNTAVHLTKTATLRGYFSHIVIDEAGQALETEAIIPLALATEDTSVVLAGDPKQMSPQVHSPRTRKAKFNMSLLQRLFKYDKQNDCHASCNLTINYRSCQPILDFLKVHYGTAFISKSTSSGHPNLFPLNFVDVRGEDQLVGTSYMNAEEAKIIAEYVASLMKHWPEEWDRPKKSDVVVLSPYRVQVKVIRQELRKRGLHAVTVETVQNVQGKQYRAVFLSTVRTRSSLNKVDITSLPQVGDRNVRNKFWYGFLSDKALLNTAFTRAQSLITVMGDPVAVCSAGECQKTWQRYIKTCERNGAIHSKQGLTMASIQNEIANAKRLLNPTAKSFIPRASASSTASRGIPHTVTARPGVSRAIEVPSCSPRTGKQQRSAREYPPATSSRLPAPDAGAAASAVDDDDEEDDDLLGDEWLQELKIQVDEDMAEEYRRSHPEVLAEDQEAASRQESDGGDTSIEREQSKSAIPIQEPEAGVRLQTAQRHKTTPSASRATVPNAASRTNEHVFRNLRMVEREDRYALLQDDTYDSDDEDGVNVDTSGQAQDTNVEELLRKALQRPDMYKICIFRQNITGRTYAVPQDRQSGDEISITNMKRRGHALNGDKVLVEVLENEEEQEVEEDDDAERERKIYGRVVGIIEHNANLRFQKFVCYLDPRSDNVMVPIDRSSPKMLILGRKKRSASKKNAAVVTLFEIKKKRVQTQNACSSRRDVEVKHAERHQKLFVVRYLEWAHMAPYPLGAAVEELEPGNTEQKGLTILRLVYGIKAQCKSGARKQMQQDFPEGWSLPDEAVQKREDFRTTKTIFTVDPPGSTDLDDAISCVCLPGQRYEVGIHIADVSYFIHQDSFMDKDAYKRGTTFYHPFQGDAYHMLPKDVISRLLSLLPGQDRLALSVIFILDHEGHVVAEPMFRRSVIQSCKRLTYEEAEKLIVDSNNTSNAYVRVAKPIRYLYELSRHRRMQRLKDGWMVYNADDDDGGALSHPRAHSLIEELMLMTNNAVAEHVLTWFPECTPLRRQLAPSQEKVETWKECHEKTARNSIRLPELVNRNHNDAARGDQEVGQDGEHVLVAAEVWQKVRESCESQNASRSHMEDMANLILQDENHPRHAVAQSHCYDIMESAEYIDSTSQTKPEKREHYSLQMRAYTHFTSPIRRYIDLVVHRMLVACIENSQCPYTAGEMADITHHCDKQNAKSKRFSKATKELKLALKLKEAPLQVTTFVEGIFESSMKLLLPYRGYIQSSQRQIPFSFLKPSEKPVVNEASPDVQVTWKCRMYDYSRKCQTESPASTRFTYPDIYFRIPEDKWQQILQSIKSMYRDGNLEEVRTAIETALIHAQGNDNPFSQRRGNQDGRPDQSKMGIMSFQRSYQLGDPCRVQMHAQMMKGMLTPKVQLFNMTPNLDICAEHRSQPIECFSRIATESPGREKNMKAYKSKWLQILSMVSSHSAVINDDTITLQNVPITWQRTSSEVTGHFQLDKNFLEVNHIQIGEGRDGMIMNNYDYLCIHLANLDVETKPQLKIKGYDKRERGHRVGPFNAKDWEKQTSVLHCRILKGENSQDCHTCKQLRRENSNSLPVHFVAHQQSFPLPQGSNDRHVARTVELLSIPEPNRREEAAVGGVDSKGVPVLVQDIALQRPNHPDWHSDDTLRILRREAEALGRTDLLVPESTLHPLNRPQQAAVKKALQDTFSVIQGPPGTGKTVTGAYLAYFFTRLNTQIQADKMRPQVLYCGPSNKSVDVVAAYLKKFQNISIVRVYSEQIERKEYPIPGVPGLISKWSRKEVSMSEGLSDIALHRLIRMRGKPHAEQLAADERRFRTDPDGIQLKDIKRYKNTIFEATKKELKNHHIVLCTCSSAGAGRISRFTRIIQVIVDEAGMCSEPETLIPLVSVKPKQVVLVGDHKQLRSIITEPNARQLGMDISLLEKYKDKAEMLTIQYRMHKRICEFPSLTFYDDRLRTAESVLQRGPDPIRSFWPNNGGTPRVFCHVSGQEETLSVKSEDGSEQSKSNGAEIRHVMRIVREMISRRVSPEKIIVLSQYRLQCAQIEERLRSDRNPSLQQIKVSTVVKSQGSEWDYVVLSTVRSKPRIEIEEKPSKAWQRKHLGFINDENQMNVALTRAKQGLIIVGNQYLLRCHNKWREMLKMYEETHCLVGAQDFLA</sequence>
<dbReference type="FunFam" id="3.40.50.300:FF:001313">
    <property type="entry name" value="Helicase with zinc finger domain 2"/>
    <property type="match status" value="1"/>
</dbReference>
<dbReference type="PROSITE" id="PS50103">
    <property type="entry name" value="ZF_C3H1"/>
    <property type="match status" value="1"/>
</dbReference>
<name>A0A7M7NJS5_STRPU</name>
<evidence type="ECO:0000259" key="3">
    <source>
        <dbReference type="PROSITE" id="PS50103"/>
    </source>
</evidence>
<dbReference type="SMART" id="SM00955">
    <property type="entry name" value="RNB"/>
    <property type="match status" value="1"/>
</dbReference>
<dbReference type="GO" id="GO:0004540">
    <property type="term" value="F:RNA nuclease activity"/>
    <property type="evidence" value="ECO:0007669"/>
    <property type="project" value="InterPro"/>
</dbReference>
<dbReference type="InterPro" id="IPR001900">
    <property type="entry name" value="RNase_II/R"/>
</dbReference>
<dbReference type="Gene3D" id="3.40.50.300">
    <property type="entry name" value="P-loop containing nucleotide triphosphate hydrolases"/>
    <property type="match status" value="4"/>
</dbReference>
<dbReference type="OrthoDB" id="6161099at2759"/>
<dbReference type="PANTHER" id="PTHR14928">
    <property type="entry name" value="MICRO-RNA BINDING ZINC FINGER CCCH DOMAIN-CONTAINING PROTEIN 7"/>
    <property type="match status" value="1"/>
</dbReference>
<proteinExistence type="predicted"/>
<dbReference type="InterPro" id="IPR056787">
    <property type="entry name" value="OB_HELZ2"/>
</dbReference>
<dbReference type="InterPro" id="IPR047187">
    <property type="entry name" value="SF1_C_Upf1"/>
</dbReference>
<feature type="compositionally biased region" description="Polar residues" evidence="2">
    <location>
        <begin position="420"/>
        <end position="459"/>
    </location>
</feature>
<feature type="region of interest" description="Disordered" evidence="2">
    <location>
        <begin position="2819"/>
        <end position="2840"/>
    </location>
</feature>
<keyword evidence="1" id="KW-0479">Metal-binding</keyword>
<dbReference type="GeneID" id="579093"/>
<evidence type="ECO:0000313" key="5">
    <source>
        <dbReference type="Proteomes" id="UP000007110"/>
    </source>
</evidence>
<dbReference type="InterPro" id="IPR041679">
    <property type="entry name" value="DNA2/NAM7-like_C"/>
</dbReference>
<dbReference type="InParanoid" id="A0A7M7NJS5"/>
<dbReference type="KEGG" id="spu:579093"/>
<dbReference type="Pfam" id="PF25049">
    <property type="entry name" value="OB_HELZ2"/>
    <property type="match status" value="1"/>
</dbReference>
<feature type="region of interest" description="Disordered" evidence="2">
    <location>
        <begin position="1913"/>
        <end position="1988"/>
    </location>
</feature>
<dbReference type="CDD" id="cd18808">
    <property type="entry name" value="SF1_C_Upf1"/>
    <property type="match status" value="2"/>
</dbReference>
<dbReference type="GO" id="GO:0008270">
    <property type="term" value="F:zinc ion binding"/>
    <property type="evidence" value="ECO:0007669"/>
    <property type="project" value="UniProtKB-KW"/>
</dbReference>
<keyword evidence="5" id="KW-1185">Reference proteome</keyword>
<accession>A0A7M7NJS5</accession>
<dbReference type="RefSeq" id="XP_030836798.1">
    <property type="nucleotide sequence ID" value="XM_030980938.1"/>
</dbReference>
<feature type="compositionally biased region" description="Polar residues" evidence="2">
    <location>
        <begin position="232"/>
        <end position="249"/>
    </location>
</feature>
<reference evidence="5" key="1">
    <citation type="submission" date="2015-02" db="EMBL/GenBank/DDBJ databases">
        <title>Genome sequencing for Strongylocentrotus purpuratus.</title>
        <authorList>
            <person name="Murali S."/>
            <person name="Liu Y."/>
            <person name="Vee V."/>
            <person name="English A."/>
            <person name="Wang M."/>
            <person name="Skinner E."/>
            <person name="Han Y."/>
            <person name="Muzny D.M."/>
            <person name="Worley K.C."/>
            <person name="Gibbs R.A."/>
        </authorList>
    </citation>
    <scope>NUCLEOTIDE SEQUENCE</scope>
</reference>
<dbReference type="FunCoup" id="A0A7M7NJS5">
    <property type="interactions" value="306"/>
</dbReference>
<dbReference type="InterPro" id="IPR041677">
    <property type="entry name" value="DNA2/NAM7_AAA_11"/>
</dbReference>
<feature type="compositionally biased region" description="Basic and acidic residues" evidence="2">
    <location>
        <begin position="462"/>
        <end position="477"/>
    </location>
</feature>
<feature type="compositionally biased region" description="Basic and acidic residues" evidence="2">
    <location>
        <begin position="1915"/>
        <end position="1924"/>
    </location>
</feature>